<evidence type="ECO:0000313" key="2">
    <source>
        <dbReference type="Proteomes" id="UP000191518"/>
    </source>
</evidence>
<dbReference type="SUPFAM" id="SSF50494">
    <property type="entry name" value="Trypsin-like serine proteases"/>
    <property type="match status" value="1"/>
</dbReference>
<evidence type="ECO:0000313" key="1">
    <source>
        <dbReference type="EMBL" id="OQE05602.1"/>
    </source>
</evidence>
<accession>A0A1V6RV19</accession>
<name>A0A1V6RV19_9EURO</name>
<protein>
    <recommendedName>
        <fullName evidence="3">Peptidase S7 domain-containing protein</fullName>
    </recommendedName>
</protein>
<reference evidence="2" key="1">
    <citation type="journal article" date="2017" name="Nat. Microbiol.">
        <title>Global analysis of biosynthetic gene clusters reveals vast potential of secondary metabolite production in Penicillium species.</title>
        <authorList>
            <person name="Nielsen J.C."/>
            <person name="Grijseels S."/>
            <person name="Prigent S."/>
            <person name="Ji B."/>
            <person name="Dainat J."/>
            <person name="Nielsen K.F."/>
            <person name="Frisvad J.C."/>
            <person name="Workman M."/>
            <person name="Nielsen J."/>
        </authorList>
    </citation>
    <scope>NUCLEOTIDE SEQUENCE [LARGE SCALE GENOMIC DNA]</scope>
    <source>
        <strain evidence="2">IBT 29486</strain>
    </source>
</reference>
<dbReference type="EMBL" id="MDYP01000023">
    <property type="protein sequence ID" value="OQE05602.1"/>
    <property type="molecule type" value="Genomic_DNA"/>
</dbReference>
<dbReference type="OrthoDB" id="5424209at2759"/>
<comment type="caution">
    <text evidence="1">The sequence shown here is derived from an EMBL/GenBank/DDBJ whole genome shotgun (WGS) entry which is preliminary data.</text>
</comment>
<organism evidence="1 2">
    <name type="scientific">Penicillium vulpinum</name>
    <dbReference type="NCBI Taxonomy" id="29845"/>
    <lineage>
        <taxon>Eukaryota</taxon>
        <taxon>Fungi</taxon>
        <taxon>Dikarya</taxon>
        <taxon>Ascomycota</taxon>
        <taxon>Pezizomycotina</taxon>
        <taxon>Eurotiomycetes</taxon>
        <taxon>Eurotiomycetidae</taxon>
        <taxon>Eurotiales</taxon>
        <taxon>Aspergillaceae</taxon>
        <taxon>Penicillium</taxon>
    </lineage>
</organism>
<evidence type="ECO:0008006" key="3">
    <source>
        <dbReference type="Google" id="ProtNLM"/>
    </source>
</evidence>
<dbReference type="InterPro" id="IPR009003">
    <property type="entry name" value="Peptidase_S1_PA"/>
</dbReference>
<dbReference type="STRING" id="29845.A0A1V6RV19"/>
<keyword evidence="2" id="KW-1185">Reference proteome</keyword>
<dbReference type="Proteomes" id="UP000191518">
    <property type="component" value="Unassembled WGS sequence"/>
</dbReference>
<gene>
    <name evidence="1" type="ORF">PENVUL_c023G09182</name>
</gene>
<sequence length="469" mass="52186">MPKNLHQRDHRTSSQVNNFKAPDLSHTINTFPVSKNRPICRKWPSILRIILRHINRTEVCVITCVQRGESASFIGSATTGLVMYNSEKPPRHTKSSIDNILKLLHSNNLQEVAVEFIRGDFARGVAGLSGRELDRRAVQMPSLLGQSLALKDANNPGTLGGFLELKMPGETVYKTVGLTCFHCINPSEKGLDPQFLKRMRAWHKQGITPTDSMRNRLQVEHPSSMAIENKVESLKDEIHEIEGNEEYIRLSGWVSEGLQDELGHQAKCTFSSLTNILSELKGFLRDIDRFQTARRASFGPVYAASGFRTGSYNGKASTLDWALIEVPPDRVGENITPDGHYLKDSPITTKLDDIPLFIHGQRSGYSKGIKQPIEAAHLAHEIEDGQPIKPETFEHSVFFQHGFHFSEGGGSGVLVFTQSHVVVGILIGGVISDTGSAPKFSFFTPIENIIEDIKKIAKATDVRFKMNRP</sequence>
<proteinExistence type="predicted"/>
<dbReference type="AlphaFoldDB" id="A0A1V6RV19"/>